<comment type="similarity">
    <text evidence="2">Belongs to the class-I pyridoxal-phosphate-dependent aminotransferase family.</text>
</comment>
<dbReference type="EMBL" id="CP089983">
    <property type="protein sequence ID" value="WXB05499.1"/>
    <property type="molecule type" value="Genomic_DNA"/>
</dbReference>
<keyword evidence="5" id="KW-0808">Transferase</keyword>
<feature type="domain" description="Aminotransferase class I/classII large" evidence="7">
    <location>
        <begin position="34"/>
        <end position="399"/>
    </location>
</feature>
<sequence length="402" mass="43540">MIHLIPSHRNRPSDDPIFSLHREATARKAKGDRIINATIGVLLDDEGALAVLPTAARVVHETKVDDWAAYAPIAGHPAFLQAVQNDLLGGEPRLRATSIAVATPGGSGALRHAIVNFLEAGQALLTTSYFWAPYSTLADEAERKVATFSMFTSDGKLDLDALDQAVATQIQDQGRVLLFINDPCHNPTGYSMHRDEWKALVARLLPHAERAPLTLLVDVAYAAYSAGPPWDHLPELVPLLGKAGLLFAWSASKTFTHYGLRVGALVACIPEEKERAATDNALSYSSRGTWSNCNAGGLRAITQLLTDPALKAAADAEREVTRKLLAHRVNIFNELAHAKNLRYPRYDGGFFVSVFTDEAAEKAARMRDRGVYVVPIRGALRVGLCAVAEQDIPALVDALATT</sequence>
<dbReference type="Gene3D" id="3.90.1150.10">
    <property type="entry name" value="Aspartate Aminotransferase, domain 1"/>
    <property type="match status" value="1"/>
</dbReference>
<dbReference type="SUPFAM" id="SSF53383">
    <property type="entry name" value="PLP-dependent transferases"/>
    <property type="match status" value="1"/>
</dbReference>
<name>A0ABZ2L3G2_9BACT</name>
<evidence type="ECO:0000256" key="4">
    <source>
        <dbReference type="ARBA" id="ARBA00022576"/>
    </source>
</evidence>
<dbReference type="Gene3D" id="3.40.640.10">
    <property type="entry name" value="Type I PLP-dependent aspartate aminotransferase-like (Major domain)"/>
    <property type="match status" value="1"/>
</dbReference>
<dbReference type="PANTHER" id="PTHR11879:SF22">
    <property type="entry name" value="ASPARTATE AMINOTRANSFERASE, MITOCHONDRIAL"/>
    <property type="match status" value="1"/>
</dbReference>
<reference evidence="8" key="1">
    <citation type="submission" date="2021-12" db="EMBL/GenBank/DDBJ databases">
        <title>Discovery of the Pendulisporaceae a myxobacterial family with distinct sporulation behavior and unique specialized metabolism.</title>
        <authorList>
            <person name="Garcia R."/>
            <person name="Popoff A."/>
            <person name="Bader C.D."/>
            <person name="Loehr J."/>
            <person name="Walesch S."/>
            <person name="Walt C."/>
            <person name="Boldt J."/>
            <person name="Bunk B."/>
            <person name="Haeckl F.J.F.P.J."/>
            <person name="Gunesch A.P."/>
            <person name="Birkelbach J."/>
            <person name="Nuebel U."/>
            <person name="Pietschmann T."/>
            <person name="Bach T."/>
            <person name="Mueller R."/>
        </authorList>
    </citation>
    <scope>NUCLEOTIDE SEQUENCE</scope>
    <source>
        <strain evidence="8">MSr11367</strain>
    </source>
</reference>
<keyword evidence="6" id="KW-0663">Pyridoxal phosphate</keyword>
<evidence type="ECO:0000256" key="2">
    <source>
        <dbReference type="ARBA" id="ARBA00007441"/>
    </source>
</evidence>
<dbReference type="Pfam" id="PF00155">
    <property type="entry name" value="Aminotran_1_2"/>
    <property type="match status" value="1"/>
</dbReference>
<dbReference type="Proteomes" id="UP001374803">
    <property type="component" value="Chromosome"/>
</dbReference>
<dbReference type="InterPro" id="IPR015424">
    <property type="entry name" value="PyrdxlP-dep_Trfase"/>
</dbReference>
<dbReference type="InterPro" id="IPR015421">
    <property type="entry name" value="PyrdxlP-dep_Trfase_major"/>
</dbReference>
<comment type="subunit">
    <text evidence="3">Homodimer.</text>
</comment>
<protein>
    <submittedName>
        <fullName evidence="8">Aminotransferase class I/II-fold pyridoxal phosphate-dependent enzyme</fullName>
    </submittedName>
</protein>
<evidence type="ECO:0000256" key="5">
    <source>
        <dbReference type="ARBA" id="ARBA00022679"/>
    </source>
</evidence>
<dbReference type="CDD" id="cd00609">
    <property type="entry name" value="AAT_like"/>
    <property type="match status" value="1"/>
</dbReference>
<evidence type="ECO:0000313" key="8">
    <source>
        <dbReference type="EMBL" id="WXB05499.1"/>
    </source>
</evidence>
<dbReference type="RefSeq" id="WP_394835145.1">
    <property type="nucleotide sequence ID" value="NZ_CP089929.1"/>
</dbReference>
<evidence type="ECO:0000256" key="6">
    <source>
        <dbReference type="ARBA" id="ARBA00022898"/>
    </source>
</evidence>
<evidence type="ECO:0000313" key="9">
    <source>
        <dbReference type="Proteomes" id="UP001374803"/>
    </source>
</evidence>
<keyword evidence="9" id="KW-1185">Reference proteome</keyword>
<evidence type="ECO:0000256" key="1">
    <source>
        <dbReference type="ARBA" id="ARBA00001933"/>
    </source>
</evidence>
<keyword evidence="4 8" id="KW-0032">Aminotransferase</keyword>
<dbReference type="PANTHER" id="PTHR11879">
    <property type="entry name" value="ASPARTATE AMINOTRANSFERASE"/>
    <property type="match status" value="1"/>
</dbReference>
<dbReference type="GO" id="GO:0008483">
    <property type="term" value="F:transaminase activity"/>
    <property type="evidence" value="ECO:0007669"/>
    <property type="project" value="UniProtKB-KW"/>
</dbReference>
<comment type="cofactor">
    <cofactor evidence="1">
        <name>pyridoxal 5'-phosphate</name>
        <dbReference type="ChEBI" id="CHEBI:597326"/>
    </cofactor>
</comment>
<proteinExistence type="inferred from homology"/>
<organism evidence="8 9">
    <name type="scientific">Pendulispora rubella</name>
    <dbReference type="NCBI Taxonomy" id="2741070"/>
    <lineage>
        <taxon>Bacteria</taxon>
        <taxon>Pseudomonadati</taxon>
        <taxon>Myxococcota</taxon>
        <taxon>Myxococcia</taxon>
        <taxon>Myxococcales</taxon>
        <taxon>Sorangiineae</taxon>
        <taxon>Pendulisporaceae</taxon>
        <taxon>Pendulispora</taxon>
    </lineage>
</organism>
<dbReference type="InterPro" id="IPR015422">
    <property type="entry name" value="PyrdxlP-dep_Trfase_small"/>
</dbReference>
<gene>
    <name evidence="8" type="ORF">LVJ94_52465</name>
</gene>
<evidence type="ECO:0000259" key="7">
    <source>
        <dbReference type="Pfam" id="PF00155"/>
    </source>
</evidence>
<accession>A0ABZ2L3G2</accession>
<evidence type="ECO:0000256" key="3">
    <source>
        <dbReference type="ARBA" id="ARBA00011738"/>
    </source>
</evidence>
<dbReference type="InterPro" id="IPR004839">
    <property type="entry name" value="Aminotransferase_I/II_large"/>
</dbReference>
<dbReference type="InterPro" id="IPR000796">
    <property type="entry name" value="Asp_trans"/>
</dbReference>